<dbReference type="OMA" id="YEDIQHY"/>
<feature type="transmembrane region" description="Helical" evidence="1">
    <location>
        <begin position="58"/>
        <end position="75"/>
    </location>
</feature>
<organism evidence="3 4">
    <name type="scientific">Cordyceps militaris (strain CM01)</name>
    <name type="common">Caterpillar fungus</name>
    <dbReference type="NCBI Taxonomy" id="983644"/>
    <lineage>
        <taxon>Eukaryota</taxon>
        <taxon>Fungi</taxon>
        <taxon>Dikarya</taxon>
        <taxon>Ascomycota</taxon>
        <taxon>Pezizomycotina</taxon>
        <taxon>Sordariomycetes</taxon>
        <taxon>Hypocreomycetidae</taxon>
        <taxon>Hypocreales</taxon>
        <taxon>Cordycipitaceae</taxon>
        <taxon>Cordyceps</taxon>
    </lineage>
</organism>
<keyword evidence="4" id="KW-1185">Reference proteome</keyword>
<name>G3J487_CORMM</name>
<dbReference type="OrthoDB" id="541052at2759"/>
<feature type="domain" description="Glycosyl transferase CAP10" evidence="2">
    <location>
        <begin position="348"/>
        <end position="648"/>
    </location>
</feature>
<dbReference type="eggNOG" id="ENOG502SK3Q">
    <property type="taxonomic scope" value="Eukaryota"/>
</dbReference>
<sequence length="671" mass="75890">MCHVVRPEKPSVAEYYFFNYATTKHLANFLINHSSSLNGATDCTVDHFTYMMPRPSGIVRYLGIALIMLFTLYIFNNNAYEITVSSLHRPGGLSGGGRLYKGTNKLHPIDSLIFDAQTRFTDLLHKETKTVEDAAQAYRKRRGRHPPPGFHQWFEFAQSHGAIIVEDFFDQIHHDLEPFWGVDPAAMRRESQAFEMTINVRDGNATTGSDWFWTKIWLGLVKNIEHLLPDMDIPLNAMDEPRIITPYEDIQHYMAKAAKTTGLADPVTVVSGFQSLPHGANTDDGKVLDKAWEGEETNPFWNLVRRGCPPQSLARTSPVQTDFSDTPVFNTSLAKAHSYHGFVANSSLARDVCHQPDVQGLAGVFIEPLSTSTTKVLFPLFGGSKLAVNNEILIPAAMYYDGDKRFTGGDEHGAAWADKTPGVIWRGVATGGRNRPETWKGFQRHRFVAMNNGTTLSRAEVAGAEAPENFAMPDRSVYRVRAQTDGKLGEWISNLTNVGLTDLVCTPAQPDHRCRYMDHAYDTVEGVSLPDQFNTTILPDIDGNSFSGRYIGFLRSTSLPVKATFWREWHDSRLVAWKHFVPMDNRFTDYYGILDYFLGYDGRGAHDMAAEKIATDGKDWADRVLRKEDMEIYVLRLLLEYGRLLDDRRETMGWVQDVLAKPALMRKWKQW</sequence>
<evidence type="ECO:0000313" key="3">
    <source>
        <dbReference type="EMBL" id="EGX95809.1"/>
    </source>
</evidence>
<reference evidence="3 4" key="1">
    <citation type="journal article" date="2011" name="Genome Biol.">
        <title>Genome sequence of the insect pathogenic fungus Cordyceps militaris, a valued traditional Chinese medicine.</title>
        <authorList>
            <person name="Zheng P."/>
            <person name="Xia Y."/>
            <person name="Xiao G."/>
            <person name="Xiong C."/>
            <person name="Hu X."/>
            <person name="Zhang S."/>
            <person name="Zheng H."/>
            <person name="Huang Y."/>
            <person name="Zhou Y."/>
            <person name="Wang S."/>
            <person name="Zhao G.P."/>
            <person name="Liu X."/>
            <person name="St Leger R.J."/>
            <person name="Wang C."/>
        </authorList>
    </citation>
    <scope>NUCLEOTIDE SEQUENCE [LARGE SCALE GENOMIC DNA]</scope>
    <source>
        <strain evidence="3 4">CM01</strain>
    </source>
</reference>
<dbReference type="EMBL" id="JH126399">
    <property type="protein sequence ID" value="EGX95809.1"/>
    <property type="molecule type" value="Genomic_DNA"/>
</dbReference>
<dbReference type="InParanoid" id="G3J487"/>
<dbReference type="Pfam" id="PF05686">
    <property type="entry name" value="Glyco_transf_90"/>
    <property type="match status" value="1"/>
</dbReference>
<dbReference type="InterPro" id="IPR051091">
    <property type="entry name" value="O-Glucosyltr/Glycosyltrsf_90"/>
</dbReference>
<keyword evidence="1" id="KW-1133">Transmembrane helix</keyword>
<dbReference type="RefSeq" id="XP_006665686.1">
    <property type="nucleotide sequence ID" value="XM_006665623.1"/>
</dbReference>
<protein>
    <submittedName>
        <fullName evidence="3">Capsule associated protein, putative</fullName>
    </submittedName>
</protein>
<keyword evidence="1" id="KW-0812">Transmembrane</keyword>
<accession>G3J487</accession>
<dbReference type="PANTHER" id="PTHR12203">
    <property type="entry name" value="KDEL LYS-ASP-GLU-LEU CONTAINING - RELATED"/>
    <property type="match status" value="1"/>
</dbReference>
<dbReference type="VEuPathDB" id="FungiDB:CCM_00463"/>
<evidence type="ECO:0000313" key="4">
    <source>
        <dbReference type="Proteomes" id="UP000001610"/>
    </source>
</evidence>
<dbReference type="KEGG" id="cmt:CCM_00463"/>
<proteinExistence type="predicted"/>
<dbReference type="GeneID" id="18162498"/>
<evidence type="ECO:0000256" key="1">
    <source>
        <dbReference type="SAM" id="Phobius"/>
    </source>
</evidence>
<keyword evidence="1" id="KW-0472">Membrane</keyword>
<dbReference type="AlphaFoldDB" id="G3J487"/>
<dbReference type="HOGENOM" id="CLU_005027_4_2_1"/>
<dbReference type="InterPro" id="IPR006598">
    <property type="entry name" value="CAP10"/>
</dbReference>
<dbReference type="PANTHER" id="PTHR12203:SF22">
    <property type="entry name" value="CAPSULE ASSOCIATED PROTEIN"/>
    <property type="match status" value="1"/>
</dbReference>
<dbReference type="SMART" id="SM00672">
    <property type="entry name" value="CAP10"/>
    <property type="match status" value="1"/>
</dbReference>
<dbReference type="STRING" id="983644.G3J487"/>
<evidence type="ECO:0000259" key="2">
    <source>
        <dbReference type="SMART" id="SM00672"/>
    </source>
</evidence>
<dbReference type="Proteomes" id="UP000001610">
    <property type="component" value="Unassembled WGS sequence"/>
</dbReference>
<gene>
    <name evidence="3" type="ORF">CCM_00463</name>
</gene>